<feature type="transmembrane region" description="Helical" evidence="1">
    <location>
        <begin position="95"/>
        <end position="117"/>
    </location>
</feature>
<feature type="transmembrane region" description="Helical" evidence="1">
    <location>
        <begin position="170"/>
        <end position="193"/>
    </location>
</feature>
<accession>A0A2H3JRV4</accession>
<dbReference type="AlphaFoldDB" id="A0A2H3JRV4"/>
<evidence type="ECO:0000313" key="3">
    <source>
        <dbReference type="EMBL" id="PCH39384.1"/>
    </source>
</evidence>
<organism evidence="3 4">
    <name type="scientific">Wolfiporia cocos (strain MD-104)</name>
    <name type="common">Brown rot fungus</name>
    <dbReference type="NCBI Taxonomy" id="742152"/>
    <lineage>
        <taxon>Eukaryota</taxon>
        <taxon>Fungi</taxon>
        <taxon>Dikarya</taxon>
        <taxon>Basidiomycota</taxon>
        <taxon>Agaricomycotina</taxon>
        <taxon>Agaricomycetes</taxon>
        <taxon>Polyporales</taxon>
        <taxon>Phaeolaceae</taxon>
        <taxon>Wolfiporia</taxon>
    </lineage>
</organism>
<dbReference type="OrthoDB" id="2756746at2759"/>
<feature type="transmembrane region" description="Helical" evidence="1">
    <location>
        <begin position="255"/>
        <end position="276"/>
    </location>
</feature>
<evidence type="ECO:0000259" key="2">
    <source>
        <dbReference type="Pfam" id="PF20151"/>
    </source>
</evidence>
<dbReference type="InterPro" id="IPR045340">
    <property type="entry name" value="DUF6533"/>
</dbReference>
<keyword evidence="1" id="KW-0472">Membrane</keyword>
<keyword evidence="1" id="KW-1133">Transmembrane helix</keyword>
<feature type="transmembrane region" description="Helical" evidence="1">
    <location>
        <begin position="57"/>
        <end position="83"/>
    </location>
</feature>
<sequence length="315" mass="35803">MTYSMKLYFVSTCGLCYKNLIRYRDTIHSQREALIIYDGILTFSDEARLMWSRQLTAVALCLFNRIAVLGWTATIFIWTLPIWKTQESCEIQQTSAFIFTLMLTSAWAVLSALRVYAVSRSNSLLTALTFCFGMAPVVVYTVTENIKLHDVLIPYVDLCGQSNFQGRTLIVLAVRLSAIISDAIVLFVTWFYARDFRFLNRLHWGSFNLPLASFTMIRDGMHIIDEIMFSANLVSMIITWYKAGIMDQSPSSDQLILFLATFLNSLTGIMVSRFILNIRQAFEVNRGSWSMDGSLAIHGQNMLHPDALINSAARD</sequence>
<protein>
    <recommendedName>
        <fullName evidence="2">DUF6533 domain-containing protein</fullName>
    </recommendedName>
</protein>
<feature type="domain" description="DUF6533" evidence="2">
    <location>
        <begin position="33"/>
        <end position="69"/>
    </location>
</feature>
<dbReference type="Pfam" id="PF20151">
    <property type="entry name" value="DUF6533"/>
    <property type="match status" value="1"/>
</dbReference>
<dbReference type="Proteomes" id="UP000218811">
    <property type="component" value="Unassembled WGS sequence"/>
</dbReference>
<proteinExistence type="predicted"/>
<evidence type="ECO:0000313" key="4">
    <source>
        <dbReference type="Proteomes" id="UP000218811"/>
    </source>
</evidence>
<gene>
    <name evidence="3" type="ORF">WOLCODRAFT_29523</name>
</gene>
<keyword evidence="4" id="KW-1185">Reference proteome</keyword>
<dbReference type="EMBL" id="KB467987">
    <property type="protein sequence ID" value="PCH39384.1"/>
    <property type="molecule type" value="Genomic_DNA"/>
</dbReference>
<reference evidence="3 4" key="1">
    <citation type="journal article" date="2012" name="Science">
        <title>The Paleozoic origin of enzymatic lignin decomposition reconstructed from 31 fungal genomes.</title>
        <authorList>
            <person name="Floudas D."/>
            <person name="Binder M."/>
            <person name="Riley R."/>
            <person name="Barry K."/>
            <person name="Blanchette R.A."/>
            <person name="Henrissat B."/>
            <person name="Martinez A.T."/>
            <person name="Otillar R."/>
            <person name="Spatafora J.W."/>
            <person name="Yadav J.S."/>
            <person name="Aerts A."/>
            <person name="Benoit I."/>
            <person name="Boyd A."/>
            <person name="Carlson A."/>
            <person name="Copeland A."/>
            <person name="Coutinho P.M."/>
            <person name="de Vries R.P."/>
            <person name="Ferreira P."/>
            <person name="Findley K."/>
            <person name="Foster B."/>
            <person name="Gaskell J."/>
            <person name="Glotzer D."/>
            <person name="Gorecki P."/>
            <person name="Heitman J."/>
            <person name="Hesse C."/>
            <person name="Hori C."/>
            <person name="Igarashi K."/>
            <person name="Jurgens J.A."/>
            <person name="Kallen N."/>
            <person name="Kersten P."/>
            <person name="Kohler A."/>
            <person name="Kuees U."/>
            <person name="Kumar T.K.A."/>
            <person name="Kuo A."/>
            <person name="LaButti K."/>
            <person name="Larrondo L.F."/>
            <person name="Lindquist E."/>
            <person name="Ling A."/>
            <person name="Lombard V."/>
            <person name="Lucas S."/>
            <person name="Lundell T."/>
            <person name="Martin R."/>
            <person name="McLaughlin D.J."/>
            <person name="Morgenstern I."/>
            <person name="Morin E."/>
            <person name="Murat C."/>
            <person name="Nagy L.G."/>
            <person name="Nolan M."/>
            <person name="Ohm R.A."/>
            <person name="Patyshakuliyeva A."/>
            <person name="Rokas A."/>
            <person name="Ruiz-Duenas F.J."/>
            <person name="Sabat G."/>
            <person name="Salamov A."/>
            <person name="Samejima M."/>
            <person name="Schmutz J."/>
            <person name="Slot J.C."/>
            <person name="St John F."/>
            <person name="Stenlid J."/>
            <person name="Sun H."/>
            <person name="Sun S."/>
            <person name="Syed K."/>
            <person name="Tsang A."/>
            <person name="Wiebenga A."/>
            <person name="Young D."/>
            <person name="Pisabarro A."/>
            <person name="Eastwood D.C."/>
            <person name="Martin F."/>
            <person name="Cullen D."/>
            <person name="Grigoriev I.V."/>
            <person name="Hibbett D.S."/>
        </authorList>
    </citation>
    <scope>NUCLEOTIDE SEQUENCE [LARGE SCALE GENOMIC DNA]</scope>
    <source>
        <strain evidence="3 4">MD-104</strain>
    </source>
</reference>
<name>A0A2H3JRV4_WOLCO</name>
<feature type="transmembrane region" description="Helical" evidence="1">
    <location>
        <begin position="223"/>
        <end position="243"/>
    </location>
</feature>
<evidence type="ECO:0000256" key="1">
    <source>
        <dbReference type="SAM" id="Phobius"/>
    </source>
</evidence>
<feature type="transmembrane region" description="Helical" evidence="1">
    <location>
        <begin position="124"/>
        <end position="142"/>
    </location>
</feature>
<keyword evidence="1" id="KW-0812">Transmembrane</keyword>